<protein>
    <recommendedName>
        <fullName evidence="1">RNA-directed DNA polymerase</fullName>
        <ecNumber evidence="1">2.7.7.49</ecNumber>
    </recommendedName>
</protein>
<dbReference type="PANTHER" id="PTHR47027:SF8">
    <property type="entry name" value="RIBONUCLEASE H"/>
    <property type="match status" value="1"/>
</dbReference>
<name>A0A4W2C5A1_BOBOX</name>
<dbReference type="PANTHER" id="PTHR47027">
    <property type="entry name" value="REVERSE TRANSCRIPTASE DOMAIN-CONTAINING PROTEIN"/>
    <property type="match status" value="1"/>
</dbReference>
<dbReference type="CDD" id="cd01650">
    <property type="entry name" value="RT_nLTR_like"/>
    <property type="match status" value="1"/>
</dbReference>
<evidence type="ECO:0000313" key="3">
    <source>
        <dbReference type="Ensembl" id="ENSBIXP00000007946.1"/>
    </source>
</evidence>
<dbReference type="Proteomes" id="UP000429181">
    <property type="component" value="Chromosome 17"/>
</dbReference>
<dbReference type="GO" id="GO:0003964">
    <property type="term" value="F:RNA-directed DNA polymerase activity"/>
    <property type="evidence" value="ECO:0007669"/>
    <property type="project" value="UniProtKB-EC"/>
</dbReference>
<dbReference type="Ensembl" id="ENSBIXT00005054414.1">
    <property type="protein sequence ID" value="ENSBIXP00005027642.1"/>
    <property type="gene ID" value="ENSBIXG00005030342.1"/>
</dbReference>
<evidence type="ECO:0000313" key="4">
    <source>
        <dbReference type="Proteomes" id="UP000314981"/>
    </source>
</evidence>
<dbReference type="Pfam" id="PF00078">
    <property type="entry name" value="RVT_1"/>
    <property type="match status" value="1"/>
</dbReference>
<dbReference type="Proteomes" id="UP000314981">
    <property type="component" value="Chromosome 17"/>
</dbReference>
<evidence type="ECO:0000256" key="1">
    <source>
        <dbReference type="ARBA" id="ARBA00012493"/>
    </source>
</evidence>
<reference evidence="3" key="2">
    <citation type="submission" date="2025-05" db="UniProtKB">
        <authorList>
            <consortium name="Ensembl"/>
        </authorList>
    </citation>
    <scope>IDENTIFICATION</scope>
</reference>
<dbReference type="EC" id="2.7.7.49" evidence="1"/>
<sequence length="380" mass="43364">MGTIKDRNGMDLTEAEDIKKRWQEYTEELYKKDLNEPDNHDGVITHLEPDILECEVKWALGSITTNKASGGDGIPAELFQILEDDAVKMLHSICQQIWKTQQWPQDWKMSVFIPIPKKGNAKECSNYRTIALISQASKVMLKILQARLQQYVNLELPDIQAGFRKGRGTRDQIANISWIIEKARELQKNIYFCFIDYAKAFDYVDHNKLWKIFKAMGIPDHLTGLLRNMYAGQEAIVRTGHGITDWFQIGKGVRQGCILSPCLFNLNAGYIMRNAGLEEAQAGIKIARRNINNLGYANDTTLMAESEEELKSLLRKVKEQSEKAGLKLNIQNTKTMVSGPITSWQIDGETMETVRAFIFLGFKITADSDYSHEIQRRLLL</sequence>
<feature type="domain" description="Reverse transcriptase" evidence="2">
    <location>
        <begin position="96"/>
        <end position="364"/>
    </location>
</feature>
<dbReference type="InterPro" id="IPR043502">
    <property type="entry name" value="DNA/RNA_pol_sf"/>
</dbReference>
<dbReference type="GeneTree" id="ENSGT01150000286929"/>
<proteinExistence type="predicted"/>
<dbReference type="PROSITE" id="PS50878">
    <property type="entry name" value="RT_POL"/>
    <property type="match status" value="1"/>
</dbReference>
<dbReference type="Ensembl" id="ENSBIXT00000000770.1">
    <property type="protein sequence ID" value="ENSBIXP00000007946.1"/>
    <property type="gene ID" value="ENSBIXG00000006389.1"/>
</dbReference>
<keyword evidence="4" id="KW-1185">Reference proteome</keyword>
<accession>A0A4W2C5A1</accession>
<dbReference type="SUPFAM" id="SSF56672">
    <property type="entry name" value="DNA/RNA polymerases"/>
    <property type="match status" value="1"/>
</dbReference>
<evidence type="ECO:0000259" key="2">
    <source>
        <dbReference type="PROSITE" id="PS50878"/>
    </source>
</evidence>
<dbReference type="AlphaFoldDB" id="A0A4W2C5A1"/>
<organism evidence="3 4">
    <name type="scientific">Bos indicus x Bos taurus</name>
    <name type="common">Hybrid cattle</name>
    <dbReference type="NCBI Taxonomy" id="30522"/>
    <lineage>
        <taxon>Eukaryota</taxon>
        <taxon>Metazoa</taxon>
        <taxon>Chordata</taxon>
        <taxon>Craniata</taxon>
        <taxon>Vertebrata</taxon>
        <taxon>Euteleostomi</taxon>
        <taxon>Mammalia</taxon>
        <taxon>Eutheria</taxon>
        <taxon>Laurasiatheria</taxon>
        <taxon>Artiodactyla</taxon>
        <taxon>Ruminantia</taxon>
        <taxon>Pecora</taxon>
        <taxon>Bovidae</taxon>
        <taxon>Bovinae</taxon>
        <taxon>Bos</taxon>
    </lineage>
</organism>
<evidence type="ECO:0000313" key="5">
    <source>
        <dbReference type="Proteomes" id="UP000429181"/>
    </source>
</evidence>
<dbReference type="InterPro" id="IPR000477">
    <property type="entry name" value="RT_dom"/>
</dbReference>
<reference evidence="4 5" key="1">
    <citation type="submission" date="2018-11" db="EMBL/GenBank/DDBJ databases">
        <title>Haplotype-resolved cattle genomes.</title>
        <authorList>
            <person name="Low W.Y."/>
            <person name="Tearle R."/>
            <person name="Bickhart D.M."/>
            <person name="Rosen B.D."/>
            <person name="Koren S."/>
            <person name="Rhie A."/>
            <person name="Hiendleder S."/>
            <person name="Phillippy A.M."/>
            <person name="Smith T.P.L."/>
            <person name="Williams J.L."/>
        </authorList>
    </citation>
    <scope>NUCLEOTIDE SEQUENCE [LARGE SCALE GENOMIC DNA]</scope>
</reference>